<sequence>MKAPLRFAFGWVLYIAILCAVSPAVRAVREFLEPYPLDSVIAVVAAAFAFFAIWWFVLRSFWSWCDQPRKEAR</sequence>
<dbReference type="AlphaFoldDB" id="A0A246F313"/>
<evidence type="ECO:0000313" key="4">
    <source>
        <dbReference type="Proteomes" id="UP000198145"/>
    </source>
</evidence>
<keyword evidence="1" id="KW-1133">Transmembrane helix</keyword>
<dbReference type="EMBL" id="NJBA01000189">
    <property type="protein sequence ID" value="OWP36623.1"/>
    <property type="molecule type" value="Genomic_DNA"/>
</dbReference>
<reference evidence="3 4" key="1">
    <citation type="submission" date="2017-06" db="EMBL/GenBank/DDBJ databases">
        <title>Draft genome of Pseudomonas nitroreducens DF05.</title>
        <authorList>
            <person name="Iyer R."/>
        </authorList>
    </citation>
    <scope>NUCLEOTIDE SEQUENCE [LARGE SCALE GENOMIC DNA]</scope>
    <source>
        <strain evidence="3 4">DF05</strain>
        <plasmid evidence="2">unnamed1</plasmid>
    </source>
</reference>
<evidence type="ECO:0000256" key="1">
    <source>
        <dbReference type="SAM" id="Phobius"/>
    </source>
</evidence>
<name>A0A246F313_PSENT</name>
<comment type="caution">
    <text evidence="3">The sequence shown here is derived from an EMBL/GenBank/DDBJ whole genome shotgun (WGS) entry which is preliminary data.</text>
</comment>
<feature type="transmembrane region" description="Helical" evidence="1">
    <location>
        <begin position="37"/>
        <end position="58"/>
    </location>
</feature>
<protein>
    <submittedName>
        <fullName evidence="3">Uncharacterized protein</fullName>
    </submittedName>
</protein>
<evidence type="ECO:0000313" key="3">
    <source>
        <dbReference type="EMBL" id="OWP47411.1"/>
    </source>
</evidence>
<evidence type="ECO:0000313" key="2">
    <source>
        <dbReference type="EMBL" id="OWP36623.1"/>
    </source>
</evidence>
<dbReference type="Proteomes" id="UP000198145">
    <property type="component" value="Unassembled WGS sequence"/>
</dbReference>
<keyword evidence="1" id="KW-0812">Transmembrane</keyword>
<dbReference type="EMBL" id="NJBA01000024">
    <property type="protein sequence ID" value="OWP47411.1"/>
    <property type="molecule type" value="Genomic_DNA"/>
</dbReference>
<accession>A0A246F313</accession>
<geneLocation type="plasmid" evidence="2">
    <name>unnamed1</name>
</geneLocation>
<keyword evidence="1" id="KW-0472">Membrane</keyword>
<dbReference type="RefSeq" id="WP_088421819.1">
    <property type="nucleotide sequence ID" value="NZ_NJBA01000024.1"/>
</dbReference>
<proteinExistence type="predicted"/>
<keyword evidence="2" id="KW-0614">Plasmid</keyword>
<gene>
    <name evidence="3" type="ORF">CEG18_28970</name>
    <name evidence="2" type="ORF">CEG18_29920</name>
</gene>
<organism evidence="3 4">
    <name type="scientific">Pseudomonas nitroreducens</name>
    <dbReference type="NCBI Taxonomy" id="46680"/>
    <lineage>
        <taxon>Bacteria</taxon>
        <taxon>Pseudomonadati</taxon>
        <taxon>Pseudomonadota</taxon>
        <taxon>Gammaproteobacteria</taxon>
        <taxon>Pseudomonadales</taxon>
        <taxon>Pseudomonadaceae</taxon>
        <taxon>Pseudomonas</taxon>
    </lineage>
</organism>